<dbReference type="InterPro" id="IPR018723">
    <property type="entry name" value="DUF2254_membrane"/>
</dbReference>
<accession>A0A541BQP4</accession>
<keyword evidence="3" id="KW-1185">Reference proteome</keyword>
<feature type="transmembrane region" description="Helical" evidence="1">
    <location>
        <begin position="56"/>
        <end position="84"/>
    </location>
</feature>
<reference evidence="2 3" key="1">
    <citation type="submission" date="2019-06" db="EMBL/GenBank/DDBJ databases">
        <title>Rhodococcus spaelei sp. nov., isolated from a cave.</title>
        <authorList>
            <person name="Lee S.D."/>
        </authorList>
    </citation>
    <scope>NUCLEOTIDE SEQUENCE [LARGE SCALE GENOMIC DNA]</scope>
    <source>
        <strain evidence="2 3">C9-5</strain>
    </source>
</reference>
<gene>
    <name evidence="2" type="ORF">FK531_00535</name>
</gene>
<evidence type="ECO:0000313" key="3">
    <source>
        <dbReference type="Proteomes" id="UP000316256"/>
    </source>
</evidence>
<dbReference type="Proteomes" id="UP000316256">
    <property type="component" value="Unassembled WGS sequence"/>
</dbReference>
<feature type="transmembrane region" description="Helical" evidence="1">
    <location>
        <begin position="105"/>
        <end position="126"/>
    </location>
</feature>
<keyword evidence="1" id="KW-0472">Membrane</keyword>
<feature type="transmembrane region" description="Helical" evidence="1">
    <location>
        <begin position="138"/>
        <end position="156"/>
    </location>
</feature>
<evidence type="ECO:0000313" key="2">
    <source>
        <dbReference type="EMBL" id="TQF74629.1"/>
    </source>
</evidence>
<feature type="transmembrane region" description="Helical" evidence="1">
    <location>
        <begin position="12"/>
        <end position="36"/>
    </location>
</feature>
<keyword evidence="1" id="KW-0812">Transmembrane</keyword>
<proteinExistence type="predicted"/>
<evidence type="ECO:0000256" key="1">
    <source>
        <dbReference type="SAM" id="Phobius"/>
    </source>
</evidence>
<keyword evidence="1" id="KW-1133">Transmembrane helix</keyword>
<dbReference type="OrthoDB" id="2955631at2"/>
<name>A0A541BQP4_9NOCA</name>
<sequence length="429" mass="45779">MLRREAAWEYLRGALWVLPAIAVVIALVLGSILSTLNPQPGAWLHRLAFQGTPDDARTLLIGIAGTMITVIALILGLTVVALQLSSTQFSPRILRNFLRDRSNQLVLSVFVATFAYSIAGLYTVGVSAGSRTADYPRLAVSWAIVLLFLSLAALVYEIHHLTHSLQIDDIMRNVERGTRDVVRRGLPAVSDAGLPAVPESATVIVSAHTGYVQTVHPGAMVPLAARHAVTVRIAPRVGDHITAGSTPLAWVWSRSGPVADLSEVGRTVERAVRIGFERTLEQDAAFGLRQLVDVASKALSPAVNDPYTAVQAVDHLSGIMVSLSRRELGPLVLPAGSDGDTVGVPAYSFADYLDLTCAQIRRYGAREPTVLLALVQLLRDCTAATADDGRRAAIGHQLSLLEQDGTREIVQPADLTAVAAAAGALRAQL</sequence>
<dbReference type="AlphaFoldDB" id="A0A541BQP4"/>
<organism evidence="2 3">
    <name type="scientific">Rhodococcus spelaei</name>
    <dbReference type="NCBI Taxonomy" id="2546320"/>
    <lineage>
        <taxon>Bacteria</taxon>
        <taxon>Bacillati</taxon>
        <taxon>Actinomycetota</taxon>
        <taxon>Actinomycetes</taxon>
        <taxon>Mycobacteriales</taxon>
        <taxon>Nocardiaceae</taxon>
        <taxon>Rhodococcus</taxon>
    </lineage>
</organism>
<protein>
    <submittedName>
        <fullName evidence="2">DUF2254 domain-containing protein</fullName>
    </submittedName>
</protein>
<dbReference type="EMBL" id="VIGH01000001">
    <property type="protein sequence ID" value="TQF74629.1"/>
    <property type="molecule type" value="Genomic_DNA"/>
</dbReference>
<comment type="caution">
    <text evidence="2">The sequence shown here is derived from an EMBL/GenBank/DDBJ whole genome shotgun (WGS) entry which is preliminary data.</text>
</comment>
<dbReference type="Pfam" id="PF10011">
    <property type="entry name" value="DUF2254"/>
    <property type="match status" value="1"/>
</dbReference>
<dbReference type="RefSeq" id="WP_142094714.1">
    <property type="nucleotide sequence ID" value="NZ_VIGH01000001.1"/>
</dbReference>